<keyword evidence="13 14" id="KW-0472">Membrane</keyword>
<dbReference type="Gene3D" id="1.10.287.130">
    <property type="match status" value="1"/>
</dbReference>
<dbReference type="Pfam" id="PF00512">
    <property type="entry name" value="HisKA"/>
    <property type="match status" value="1"/>
</dbReference>
<evidence type="ECO:0000256" key="5">
    <source>
        <dbReference type="ARBA" id="ARBA00022553"/>
    </source>
</evidence>
<evidence type="ECO:0000256" key="8">
    <source>
        <dbReference type="ARBA" id="ARBA00022741"/>
    </source>
</evidence>
<dbReference type="InterPro" id="IPR005467">
    <property type="entry name" value="His_kinase_dom"/>
</dbReference>
<evidence type="ECO:0000256" key="10">
    <source>
        <dbReference type="ARBA" id="ARBA00022840"/>
    </source>
</evidence>
<dbReference type="GO" id="GO:0005524">
    <property type="term" value="F:ATP binding"/>
    <property type="evidence" value="ECO:0007669"/>
    <property type="project" value="UniProtKB-KW"/>
</dbReference>
<evidence type="ECO:0000313" key="17">
    <source>
        <dbReference type="Proteomes" id="UP000182015"/>
    </source>
</evidence>
<comment type="subcellular location">
    <subcellularLocation>
        <location evidence="2">Cell membrane</location>
        <topology evidence="2">Multi-pass membrane protein</topology>
    </subcellularLocation>
</comment>
<dbReference type="AlphaFoldDB" id="A0A1L8MKR3"/>
<keyword evidence="9 16" id="KW-0418">Kinase</keyword>
<dbReference type="SMART" id="SM00388">
    <property type="entry name" value="HisKA"/>
    <property type="match status" value="1"/>
</dbReference>
<proteinExistence type="predicted"/>
<dbReference type="InterPro" id="IPR003594">
    <property type="entry name" value="HATPase_dom"/>
</dbReference>
<keyword evidence="8" id="KW-0547">Nucleotide-binding</keyword>
<evidence type="ECO:0000256" key="4">
    <source>
        <dbReference type="ARBA" id="ARBA00022475"/>
    </source>
</evidence>
<dbReference type="PANTHER" id="PTHR45528:SF1">
    <property type="entry name" value="SENSOR HISTIDINE KINASE CPXA"/>
    <property type="match status" value="1"/>
</dbReference>
<dbReference type="CDD" id="cd00082">
    <property type="entry name" value="HisKA"/>
    <property type="match status" value="1"/>
</dbReference>
<dbReference type="STRING" id="1856638.A9Q68_08965"/>
<keyword evidence="6" id="KW-0808">Transferase</keyword>
<dbReference type="InterPro" id="IPR004358">
    <property type="entry name" value="Sig_transdc_His_kin-like_C"/>
</dbReference>
<reference evidence="17" key="1">
    <citation type="submission" date="2016-06" db="EMBL/GenBank/DDBJ databases">
        <authorList>
            <person name="de Vries S.P.W."/>
            <person name="Hadjirin N.F."/>
            <person name="Lay E.M."/>
            <person name="Zadoks R.N."/>
            <person name="Peacock S.J."/>
            <person name="Parkhill J."/>
            <person name="Grant A.J."/>
            <person name="Mcdougall S."/>
            <person name="Holmes M.A."/>
        </authorList>
    </citation>
    <scope>NUCLEOTIDE SEQUENCE [LARGE SCALE GENOMIC DNA]</scope>
    <source>
        <strain evidence="17">NZ1587</strain>
    </source>
</reference>
<keyword evidence="12" id="KW-0902">Two-component regulatory system</keyword>
<evidence type="ECO:0000256" key="13">
    <source>
        <dbReference type="ARBA" id="ARBA00023136"/>
    </source>
</evidence>
<dbReference type="SUPFAM" id="SSF47384">
    <property type="entry name" value="Homodimeric domain of signal transducing histidine kinase"/>
    <property type="match status" value="1"/>
</dbReference>
<feature type="transmembrane region" description="Helical" evidence="14">
    <location>
        <begin position="175"/>
        <end position="195"/>
    </location>
</feature>
<keyword evidence="5" id="KW-0597">Phosphoprotein</keyword>
<organism evidence="16 17">
    <name type="scientific">Streptococcus bovimastitidis</name>
    <dbReference type="NCBI Taxonomy" id="1856638"/>
    <lineage>
        <taxon>Bacteria</taxon>
        <taxon>Bacillati</taxon>
        <taxon>Bacillota</taxon>
        <taxon>Bacilli</taxon>
        <taxon>Lactobacillales</taxon>
        <taxon>Streptococcaceae</taxon>
        <taxon>Streptococcus</taxon>
    </lineage>
</organism>
<evidence type="ECO:0000256" key="11">
    <source>
        <dbReference type="ARBA" id="ARBA00022989"/>
    </source>
</evidence>
<dbReference type="SMART" id="SM00387">
    <property type="entry name" value="HATPase_c"/>
    <property type="match status" value="1"/>
</dbReference>
<dbReference type="OrthoDB" id="9780718at2"/>
<comment type="catalytic activity">
    <reaction evidence="1">
        <text>ATP + protein L-histidine = ADP + protein N-phospho-L-histidine.</text>
        <dbReference type="EC" id="2.7.13.3"/>
    </reaction>
</comment>
<dbReference type="EMBL" id="LZDD01000003">
    <property type="protein sequence ID" value="OJF71316.1"/>
    <property type="molecule type" value="Genomic_DNA"/>
</dbReference>
<evidence type="ECO:0000256" key="14">
    <source>
        <dbReference type="SAM" id="Phobius"/>
    </source>
</evidence>
<feature type="domain" description="Histidine kinase" evidence="15">
    <location>
        <begin position="260"/>
        <end position="456"/>
    </location>
</feature>
<dbReference type="PANTHER" id="PTHR45528">
    <property type="entry name" value="SENSOR HISTIDINE KINASE CPXA"/>
    <property type="match status" value="1"/>
</dbReference>
<protein>
    <recommendedName>
        <fullName evidence="3">histidine kinase</fullName>
        <ecNumber evidence="3">2.7.13.3</ecNumber>
    </recommendedName>
</protein>
<dbReference type="PRINTS" id="PR00344">
    <property type="entry name" value="BCTRLSENSOR"/>
</dbReference>
<name>A0A1L8MKR3_9STRE</name>
<keyword evidence="4" id="KW-1003">Cell membrane</keyword>
<comment type="caution">
    <text evidence="16">The sequence shown here is derived from an EMBL/GenBank/DDBJ whole genome shotgun (WGS) entry which is preliminary data.</text>
</comment>
<dbReference type="GO" id="GO:0000155">
    <property type="term" value="F:phosphorelay sensor kinase activity"/>
    <property type="evidence" value="ECO:0007669"/>
    <property type="project" value="InterPro"/>
</dbReference>
<gene>
    <name evidence="16" type="ORF">A9Q68_08965</name>
</gene>
<keyword evidence="17" id="KW-1185">Reference proteome</keyword>
<dbReference type="PROSITE" id="PS50109">
    <property type="entry name" value="HIS_KIN"/>
    <property type="match status" value="1"/>
</dbReference>
<evidence type="ECO:0000256" key="3">
    <source>
        <dbReference type="ARBA" id="ARBA00012438"/>
    </source>
</evidence>
<keyword evidence="11 14" id="KW-1133">Transmembrane helix</keyword>
<accession>A0A1L8MKR3</accession>
<evidence type="ECO:0000256" key="12">
    <source>
        <dbReference type="ARBA" id="ARBA00023012"/>
    </source>
</evidence>
<dbReference type="EC" id="2.7.13.3" evidence="3"/>
<dbReference type="Gene3D" id="3.30.565.10">
    <property type="entry name" value="Histidine kinase-like ATPase, C-terminal domain"/>
    <property type="match status" value="1"/>
</dbReference>
<dbReference type="InterPro" id="IPR050398">
    <property type="entry name" value="HssS/ArlS-like"/>
</dbReference>
<keyword evidence="10" id="KW-0067">ATP-binding</keyword>
<dbReference type="Proteomes" id="UP000182015">
    <property type="component" value="Unassembled WGS sequence"/>
</dbReference>
<dbReference type="SUPFAM" id="SSF55874">
    <property type="entry name" value="ATPase domain of HSP90 chaperone/DNA topoisomerase II/histidine kinase"/>
    <property type="match status" value="1"/>
</dbReference>
<evidence type="ECO:0000256" key="1">
    <source>
        <dbReference type="ARBA" id="ARBA00000085"/>
    </source>
</evidence>
<dbReference type="FunFam" id="1.10.287.130:FF:000001">
    <property type="entry name" value="Two-component sensor histidine kinase"/>
    <property type="match status" value="1"/>
</dbReference>
<evidence type="ECO:0000256" key="6">
    <source>
        <dbReference type="ARBA" id="ARBA00022679"/>
    </source>
</evidence>
<dbReference type="Pfam" id="PF02518">
    <property type="entry name" value="HATPase_c"/>
    <property type="match status" value="1"/>
</dbReference>
<evidence type="ECO:0000256" key="9">
    <source>
        <dbReference type="ARBA" id="ARBA00022777"/>
    </source>
</evidence>
<keyword evidence="7 14" id="KW-0812">Transmembrane</keyword>
<evidence type="ECO:0000256" key="7">
    <source>
        <dbReference type="ARBA" id="ARBA00022692"/>
    </source>
</evidence>
<dbReference type="CDD" id="cd00075">
    <property type="entry name" value="HATPase"/>
    <property type="match status" value="1"/>
</dbReference>
<dbReference type="InterPro" id="IPR036890">
    <property type="entry name" value="HATPase_C_sf"/>
</dbReference>
<dbReference type="InterPro" id="IPR036097">
    <property type="entry name" value="HisK_dim/P_sf"/>
</dbReference>
<evidence type="ECO:0000256" key="2">
    <source>
        <dbReference type="ARBA" id="ARBA00004651"/>
    </source>
</evidence>
<dbReference type="InterPro" id="IPR003661">
    <property type="entry name" value="HisK_dim/P_dom"/>
</dbReference>
<evidence type="ECO:0000259" key="15">
    <source>
        <dbReference type="PROSITE" id="PS50109"/>
    </source>
</evidence>
<evidence type="ECO:0000313" key="16">
    <source>
        <dbReference type="EMBL" id="OJF71316.1"/>
    </source>
</evidence>
<sequence>MRKKKNLMNRLLLVNCLTLLLTFGLIYLSVNHVVKDYVYQLTQTSMKANFSILDSLNQGQEIPDNTDKEQDSIFVWSYYATYSDLGLRIFTNEVKKGVSDQLYAYLSTRHLWQRAGKKDGILVTLGEKTYFVMTKTYLGHLQDGEVVKSASGANQKFRVINFSDVTKTQKLVHRIHLFLLSILIVTFSLMMLVVFKTFRDIRQSIHSVQAYISNLWRDSQSQKEQEELVFSDFDPLLRESQEMADRIQKVEASQAQFFQNASHELRTPLMSLQGYTEGLQTGIIPPETAYPVLMQESQKMRQLVDDILLLSRIDSRTEFKKDKLSLTDLLADMMAYFGPIAKQNDLILTGEVDQEVYRIEGNAELLEKALSNIVTNALRYAKSQIVIEEKQGTITIRNDGPAISQADLPYIFERFYKGQGGQTGIGLAMAQEIILQHRGQISVASDEKWTVFTIQL</sequence>
<dbReference type="GO" id="GO:0005886">
    <property type="term" value="C:plasma membrane"/>
    <property type="evidence" value="ECO:0007669"/>
    <property type="project" value="UniProtKB-SubCell"/>
</dbReference>